<dbReference type="HOGENOM" id="CLU_335571_0_0_1"/>
<evidence type="ECO:0000256" key="5">
    <source>
        <dbReference type="SAM" id="MobiDB-lite"/>
    </source>
</evidence>
<dbReference type="InterPro" id="IPR006594">
    <property type="entry name" value="LisH"/>
</dbReference>
<feature type="compositionally biased region" description="Polar residues" evidence="5">
    <location>
        <begin position="314"/>
        <end position="324"/>
    </location>
</feature>
<organism evidence="6 7">
    <name type="scientific">Paxillus rubicundulus Ve08.2h10</name>
    <dbReference type="NCBI Taxonomy" id="930991"/>
    <lineage>
        <taxon>Eukaryota</taxon>
        <taxon>Fungi</taxon>
        <taxon>Dikarya</taxon>
        <taxon>Basidiomycota</taxon>
        <taxon>Agaricomycotina</taxon>
        <taxon>Agaricomycetes</taxon>
        <taxon>Agaricomycetidae</taxon>
        <taxon>Boletales</taxon>
        <taxon>Paxilineae</taxon>
        <taxon>Paxillaceae</taxon>
        <taxon>Paxillus</taxon>
    </lineage>
</organism>
<feature type="compositionally biased region" description="Low complexity" evidence="5">
    <location>
        <begin position="443"/>
        <end position="476"/>
    </location>
</feature>
<feature type="compositionally biased region" description="Polar residues" evidence="5">
    <location>
        <begin position="658"/>
        <end position="678"/>
    </location>
</feature>
<accession>A0A0D0E0A9</accession>
<feature type="region of interest" description="Disordered" evidence="5">
    <location>
        <begin position="535"/>
        <end position="678"/>
    </location>
</feature>
<dbReference type="PANTHER" id="PTHR45093">
    <property type="entry name" value="TRANSCRIPTION ACTIVATOR MSS11"/>
    <property type="match status" value="1"/>
</dbReference>
<feature type="compositionally biased region" description="Polar residues" evidence="5">
    <location>
        <begin position="202"/>
        <end position="227"/>
    </location>
</feature>
<evidence type="ECO:0008006" key="8">
    <source>
        <dbReference type="Google" id="ProtNLM"/>
    </source>
</evidence>
<dbReference type="PROSITE" id="PS50896">
    <property type="entry name" value="LISH"/>
    <property type="match status" value="1"/>
</dbReference>
<feature type="region of interest" description="Disordered" evidence="5">
    <location>
        <begin position="1"/>
        <end position="21"/>
    </location>
</feature>
<evidence type="ECO:0000256" key="2">
    <source>
        <dbReference type="ARBA" id="ARBA00023015"/>
    </source>
</evidence>
<name>A0A0D0E0A9_9AGAM</name>
<feature type="compositionally biased region" description="Low complexity" evidence="5">
    <location>
        <begin position="630"/>
        <end position="656"/>
    </location>
</feature>
<keyword evidence="2" id="KW-0805">Transcription regulation</keyword>
<dbReference type="GO" id="GO:0005634">
    <property type="term" value="C:nucleus"/>
    <property type="evidence" value="ECO:0007669"/>
    <property type="project" value="UniProtKB-SubCell"/>
</dbReference>
<proteinExistence type="predicted"/>
<reference evidence="7" key="2">
    <citation type="submission" date="2015-01" db="EMBL/GenBank/DDBJ databases">
        <title>Evolutionary Origins and Diversification of the Mycorrhizal Mutualists.</title>
        <authorList>
            <consortium name="DOE Joint Genome Institute"/>
            <consortium name="Mycorrhizal Genomics Consortium"/>
            <person name="Kohler A."/>
            <person name="Kuo A."/>
            <person name="Nagy L.G."/>
            <person name="Floudas D."/>
            <person name="Copeland A."/>
            <person name="Barry K.W."/>
            <person name="Cichocki N."/>
            <person name="Veneault-Fourrey C."/>
            <person name="LaButti K."/>
            <person name="Lindquist E.A."/>
            <person name="Lipzen A."/>
            <person name="Lundell T."/>
            <person name="Morin E."/>
            <person name="Murat C."/>
            <person name="Riley R."/>
            <person name="Ohm R."/>
            <person name="Sun H."/>
            <person name="Tunlid A."/>
            <person name="Henrissat B."/>
            <person name="Grigoriev I.V."/>
            <person name="Hibbett D.S."/>
            <person name="Martin F."/>
        </authorList>
    </citation>
    <scope>NUCLEOTIDE SEQUENCE [LARGE SCALE GENOMIC DNA]</scope>
    <source>
        <strain evidence="7">Ve08.2h10</strain>
    </source>
</reference>
<keyword evidence="4" id="KW-0539">Nucleus</keyword>
<evidence type="ECO:0000313" key="7">
    <source>
        <dbReference type="Proteomes" id="UP000054538"/>
    </source>
</evidence>
<keyword evidence="7" id="KW-1185">Reference proteome</keyword>
<feature type="region of interest" description="Disordered" evidence="5">
    <location>
        <begin position="346"/>
        <end position="505"/>
    </location>
</feature>
<dbReference type="STRING" id="930991.A0A0D0E0A9"/>
<feature type="compositionally biased region" description="Low complexity" evidence="5">
    <location>
        <begin position="383"/>
        <end position="398"/>
    </location>
</feature>
<protein>
    <recommendedName>
        <fullName evidence="8">LisH domain-containing protein</fullName>
    </recommendedName>
</protein>
<feature type="compositionally biased region" description="Low complexity" evidence="5">
    <location>
        <begin position="173"/>
        <end position="183"/>
    </location>
</feature>
<feature type="region of interest" description="Disordered" evidence="5">
    <location>
        <begin position="122"/>
        <end position="293"/>
    </location>
</feature>
<dbReference type="EMBL" id="KN825209">
    <property type="protein sequence ID" value="KIK93149.1"/>
    <property type="molecule type" value="Genomic_DNA"/>
</dbReference>
<feature type="compositionally biased region" description="Low complexity" evidence="5">
    <location>
        <begin position="8"/>
        <end position="21"/>
    </location>
</feature>
<dbReference type="Proteomes" id="UP000054538">
    <property type="component" value="Unassembled WGS sequence"/>
</dbReference>
<evidence type="ECO:0000256" key="4">
    <source>
        <dbReference type="ARBA" id="ARBA00023242"/>
    </source>
</evidence>
<sequence>MAAGPPGSMSVLPDSTLSSSDPSWEGDRMFNIYIYDYCNKRGFRKTARELLAEAEIPPDSAPPINAKQGLLFEWWSVFWVLFTAKSNGAGTEDAMCYTQHQMQQASMRQGMRPQQPSQMSRMINGQLPDGAGPSSLPGNLGPMQNGAQVPFSMSGAQTNGIPIQSGAPPPASANPAQQQNFNQLMPSQRPGGPQHRGPNGVNPYQSPTMAHSPQHQGGNAGPNQQHPQAPMGQLGPSPHMAHIVQGGMQPPNSNMGQVQPNQTPPFLQLGRSPSRPGTPGRGMMQPSPSLMNRQTPVNVPDGPLNTELGRLPTPQLSTIRQESGLNDKDLHSLTYDEKFRIATLARQRGANQGGRKPGPSGPQGSAGPSNPAQGMQLRPQHMQPQQQQPPQQQQQQQQRVVKRNSTSPGEEHGQLPNSEGSPPDRKRVRRSSVGMDQAPPVAQYQHQQQQQQQQQTQQLMNGGMMRPGPGPMSGRPVNSFQPHGPPGMVNPGMGMQMGGPQMSGNVMSPAMGGPRATSMMGYHQGMRAVTKDLAMANLPGGGGGGTPTPGDPSFNPGQGQPSFPGPQNNRVGQNKPMGMMPPPSPAGGPPKEQSKDVNKVPGPNGTEGSPRNQQPPNPTQSGAQGPPNAGSSTQGSTAPPTPSGTSSSMTAPSPSAVINGTPTINPATQPTTSLPEVPTSFLTTDFMQSVANTLDDFDQSLFRPEDTGINFEQDFREWFNPDDLDMK</sequence>
<evidence type="ECO:0000256" key="1">
    <source>
        <dbReference type="ARBA" id="ARBA00004123"/>
    </source>
</evidence>
<reference evidence="6 7" key="1">
    <citation type="submission" date="2014-04" db="EMBL/GenBank/DDBJ databases">
        <authorList>
            <consortium name="DOE Joint Genome Institute"/>
            <person name="Kuo A."/>
            <person name="Kohler A."/>
            <person name="Jargeat P."/>
            <person name="Nagy L.G."/>
            <person name="Floudas D."/>
            <person name="Copeland A."/>
            <person name="Barry K.W."/>
            <person name="Cichocki N."/>
            <person name="Veneault-Fourrey C."/>
            <person name="LaButti K."/>
            <person name="Lindquist E.A."/>
            <person name="Lipzen A."/>
            <person name="Lundell T."/>
            <person name="Morin E."/>
            <person name="Murat C."/>
            <person name="Sun H."/>
            <person name="Tunlid A."/>
            <person name="Henrissat B."/>
            <person name="Grigoriev I.V."/>
            <person name="Hibbett D.S."/>
            <person name="Martin F."/>
            <person name="Nordberg H.P."/>
            <person name="Cantor M.N."/>
            <person name="Hua S.X."/>
        </authorList>
    </citation>
    <scope>NUCLEOTIDE SEQUENCE [LARGE SCALE GENOMIC DNA]</scope>
    <source>
        <strain evidence="6 7">Ve08.2h10</strain>
    </source>
</reference>
<feature type="compositionally biased region" description="Low complexity" evidence="5">
    <location>
        <begin position="486"/>
        <end position="504"/>
    </location>
</feature>
<dbReference type="OrthoDB" id="5600002at2759"/>
<gene>
    <name evidence="6" type="ORF">PAXRUDRAFT_34206</name>
</gene>
<dbReference type="PANTHER" id="PTHR45093:SF2">
    <property type="entry name" value="LISH DOMAIN-CONTAINING PROTEIN"/>
    <property type="match status" value="1"/>
</dbReference>
<feature type="compositionally biased region" description="Polar residues" evidence="5">
    <location>
        <begin position="250"/>
        <end position="265"/>
    </location>
</feature>
<evidence type="ECO:0000256" key="3">
    <source>
        <dbReference type="ARBA" id="ARBA00023163"/>
    </source>
</evidence>
<comment type="subcellular location">
    <subcellularLocation>
        <location evidence="1">Nucleus</location>
    </subcellularLocation>
</comment>
<feature type="region of interest" description="Disordered" evidence="5">
    <location>
        <begin position="306"/>
        <end position="325"/>
    </location>
</feature>
<dbReference type="AlphaFoldDB" id="A0A0D0E0A9"/>
<feature type="compositionally biased region" description="Low complexity" evidence="5">
    <location>
        <begin position="554"/>
        <end position="569"/>
    </location>
</feature>
<keyword evidence="3" id="KW-0804">Transcription</keyword>
<evidence type="ECO:0000313" key="6">
    <source>
        <dbReference type="EMBL" id="KIK93149.1"/>
    </source>
</evidence>
<feature type="compositionally biased region" description="Pro residues" evidence="5">
    <location>
        <begin position="579"/>
        <end position="588"/>
    </location>
</feature>
<dbReference type="InParanoid" id="A0A0D0E0A9"/>